<sequence>MGARSRTPLRILHAVRLLGFSDVPRIAARSETSIAEVRLLLRDFETNGWIRKTSFADLSGWSLTESGRIENERQLAHEREIADPDGIIEAVHQDFMPLNARLFRACTDWQVRPTVEDKYSPNDHEDPSWDERVLDELAALSRELEPLNDRLTSVLDRFSGYAPRFAKALEFARRGDRGWVAASSCDSCHLVWFQLHEDLIATLGISREDEPGRGDQVS</sequence>
<proteinExistence type="predicted"/>
<dbReference type="EMBL" id="JBHRZN010000001">
    <property type="protein sequence ID" value="MFC3848842.1"/>
    <property type="molecule type" value="Genomic_DNA"/>
</dbReference>
<reference evidence="2" key="1">
    <citation type="journal article" date="2019" name="Int. J. Syst. Evol. Microbiol.">
        <title>The Global Catalogue of Microorganisms (GCM) 10K type strain sequencing project: providing services to taxonomists for standard genome sequencing and annotation.</title>
        <authorList>
            <consortium name="The Broad Institute Genomics Platform"/>
            <consortium name="The Broad Institute Genome Sequencing Center for Infectious Disease"/>
            <person name="Wu L."/>
            <person name="Ma J."/>
        </authorList>
    </citation>
    <scope>NUCLEOTIDE SEQUENCE [LARGE SCALE GENOMIC DNA]</scope>
    <source>
        <strain evidence="2">CCUG 53252</strain>
    </source>
</reference>
<organism evidence="1 2">
    <name type="scientific">Corynebacterium hansenii</name>
    <dbReference type="NCBI Taxonomy" id="394964"/>
    <lineage>
        <taxon>Bacteria</taxon>
        <taxon>Bacillati</taxon>
        <taxon>Actinomycetota</taxon>
        <taxon>Actinomycetes</taxon>
        <taxon>Mycobacteriales</taxon>
        <taxon>Corynebacteriaceae</taxon>
        <taxon>Corynebacterium</taxon>
    </lineage>
</organism>
<protein>
    <recommendedName>
        <fullName evidence="3">Transcriptional regulator</fullName>
    </recommendedName>
</protein>
<dbReference type="RefSeq" id="WP_290291846.1">
    <property type="nucleotide sequence ID" value="NZ_CP047211.1"/>
</dbReference>
<gene>
    <name evidence="1" type="ORF">ACFORJ_01490</name>
</gene>
<name>A0ABV7ZNJ6_9CORY</name>
<evidence type="ECO:0000313" key="2">
    <source>
        <dbReference type="Proteomes" id="UP001595751"/>
    </source>
</evidence>
<accession>A0ABV7ZNJ6</accession>
<evidence type="ECO:0008006" key="3">
    <source>
        <dbReference type="Google" id="ProtNLM"/>
    </source>
</evidence>
<comment type="caution">
    <text evidence="1">The sequence shown here is derived from an EMBL/GenBank/DDBJ whole genome shotgun (WGS) entry which is preliminary data.</text>
</comment>
<keyword evidence="2" id="KW-1185">Reference proteome</keyword>
<dbReference type="Proteomes" id="UP001595751">
    <property type="component" value="Unassembled WGS sequence"/>
</dbReference>
<evidence type="ECO:0000313" key="1">
    <source>
        <dbReference type="EMBL" id="MFC3848842.1"/>
    </source>
</evidence>